<dbReference type="GO" id="GO:0005524">
    <property type="term" value="F:ATP binding"/>
    <property type="evidence" value="ECO:0007669"/>
    <property type="project" value="UniProtKB-UniRule"/>
</dbReference>
<proteinExistence type="predicted"/>
<gene>
    <name evidence="2" type="ORF">KHLLAP_LOCUS9694</name>
</gene>
<evidence type="ECO:0000313" key="2">
    <source>
        <dbReference type="EMBL" id="CAJ2509226.1"/>
    </source>
</evidence>
<sequence length="159" mass="18994">MAGLPDVPGSKLYPFNTKGKPLNIEYLEELGHGLHGYVWKVRINDQVFALKIFNWFREGVEGSNTFGQELDFAERENYFEPFQNECRAYGRLKEFGWEDLTFKCFGYILLEQTHLTFLKRTYENFYKCDWDYDSDEEYCRKEPVRAIVKEFVDIPKTEH</sequence>
<feature type="binding site" evidence="1">
    <location>
        <position position="51"/>
    </location>
    <ligand>
        <name>ATP</name>
        <dbReference type="ChEBI" id="CHEBI:30616"/>
    </ligand>
</feature>
<reference evidence="2" key="1">
    <citation type="submission" date="2023-10" db="EMBL/GenBank/DDBJ databases">
        <authorList>
            <person name="Hackl T."/>
        </authorList>
    </citation>
    <scope>NUCLEOTIDE SEQUENCE</scope>
</reference>
<evidence type="ECO:0000256" key="1">
    <source>
        <dbReference type="PROSITE-ProRule" id="PRU10141"/>
    </source>
</evidence>
<keyword evidence="1" id="KW-0067">ATP-binding</keyword>
<keyword evidence="3" id="KW-1185">Reference proteome</keyword>
<dbReference type="Pfam" id="PF13095">
    <property type="entry name" value="FTA2"/>
    <property type="match status" value="1"/>
</dbReference>
<keyword evidence="1" id="KW-0547">Nucleotide-binding</keyword>
<organism evidence="2 3">
    <name type="scientific">Anthostomella pinea</name>
    <dbReference type="NCBI Taxonomy" id="933095"/>
    <lineage>
        <taxon>Eukaryota</taxon>
        <taxon>Fungi</taxon>
        <taxon>Dikarya</taxon>
        <taxon>Ascomycota</taxon>
        <taxon>Pezizomycotina</taxon>
        <taxon>Sordariomycetes</taxon>
        <taxon>Xylariomycetidae</taxon>
        <taxon>Xylariales</taxon>
        <taxon>Xylariaceae</taxon>
        <taxon>Anthostomella</taxon>
    </lineage>
</organism>
<protein>
    <submittedName>
        <fullName evidence="2">Uu.00g142520.m01.CDS01</fullName>
    </submittedName>
</protein>
<dbReference type="SUPFAM" id="SSF56112">
    <property type="entry name" value="Protein kinase-like (PK-like)"/>
    <property type="match status" value="1"/>
</dbReference>
<dbReference type="InterPro" id="IPR017441">
    <property type="entry name" value="Protein_kinase_ATP_BS"/>
</dbReference>
<dbReference type="InterPro" id="IPR025213">
    <property type="entry name" value="Sim4_Fta2"/>
</dbReference>
<dbReference type="AlphaFoldDB" id="A0AAI8YJ67"/>
<dbReference type="PROSITE" id="PS00107">
    <property type="entry name" value="PROTEIN_KINASE_ATP"/>
    <property type="match status" value="1"/>
</dbReference>
<dbReference type="InterPro" id="IPR011009">
    <property type="entry name" value="Kinase-like_dom_sf"/>
</dbReference>
<dbReference type="Proteomes" id="UP001295740">
    <property type="component" value="Unassembled WGS sequence"/>
</dbReference>
<comment type="caution">
    <text evidence="2">The sequence shown here is derived from an EMBL/GenBank/DDBJ whole genome shotgun (WGS) entry which is preliminary data.</text>
</comment>
<evidence type="ECO:0000313" key="3">
    <source>
        <dbReference type="Proteomes" id="UP001295740"/>
    </source>
</evidence>
<name>A0AAI8YJ67_9PEZI</name>
<accession>A0AAI8YJ67</accession>
<dbReference type="EMBL" id="CAUWAG010000012">
    <property type="protein sequence ID" value="CAJ2509226.1"/>
    <property type="molecule type" value="Genomic_DNA"/>
</dbReference>